<evidence type="ECO:0000313" key="1">
    <source>
        <dbReference type="EMBL" id="SFH39988.1"/>
    </source>
</evidence>
<dbReference type="AlphaFoldDB" id="A0A1I2ZQA2"/>
<dbReference type="SUPFAM" id="SSF51658">
    <property type="entry name" value="Xylose isomerase-like"/>
    <property type="match status" value="1"/>
</dbReference>
<evidence type="ECO:0000313" key="2">
    <source>
        <dbReference type="Proteomes" id="UP000199666"/>
    </source>
</evidence>
<keyword evidence="1" id="KW-0413">Isomerase</keyword>
<dbReference type="GO" id="GO:0016853">
    <property type="term" value="F:isomerase activity"/>
    <property type="evidence" value="ECO:0007669"/>
    <property type="project" value="UniProtKB-KW"/>
</dbReference>
<dbReference type="Gene3D" id="3.20.20.150">
    <property type="entry name" value="Divalent-metal-dependent TIM barrel enzymes"/>
    <property type="match status" value="1"/>
</dbReference>
<name>A0A1I2ZQA2_9SPHI</name>
<accession>A0A1I2ZQA2</accession>
<sequence length="271" mass="31133">MTIQFFCPRWGSDALNWETFGQKVSAAGYNGFEVGITQATTTAQLQEIWSVAEKFNLRIIIQHHDTNETDYAKHYDIYSAWLEKVKGMPCVKINSQTGKDFFSFEQNAALIAVAEKVSAQSGTLIVHETHRNKFSFASHITQQYLTKLPDLKLTLDISHWVCVAESFLENQQEAVQLALNRAEHLHARVGYPCGPQVPDPRLPEWQQALNTHLGWWDKIVARKRKEDTLLTITPEFGPYPYMVQVPASSNAVAHQWDINLYMMELLKKRYY</sequence>
<gene>
    <name evidence="1" type="ORF">SAMN04489864_11112</name>
</gene>
<keyword evidence="2" id="KW-1185">Reference proteome</keyword>
<reference evidence="1 2" key="1">
    <citation type="submission" date="2016-10" db="EMBL/GenBank/DDBJ databases">
        <authorList>
            <person name="de Groot N.N."/>
        </authorList>
    </citation>
    <scope>NUCLEOTIDE SEQUENCE [LARGE SCALE GENOMIC DNA]</scope>
    <source>
        <strain evidence="1 2">DSM 18684</strain>
    </source>
</reference>
<dbReference type="OrthoDB" id="2555274at2"/>
<dbReference type="EMBL" id="FOPP01000011">
    <property type="protein sequence ID" value="SFH39988.1"/>
    <property type="molecule type" value="Genomic_DNA"/>
</dbReference>
<organism evidence="1 2">
    <name type="scientific">Pedobacter insulae</name>
    <dbReference type="NCBI Taxonomy" id="414048"/>
    <lineage>
        <taxon>Bacteria</taxon>
        <taxon>Pseudomonadati</taxon>
        <taxon>Bacteroidota</taxon>
        <taxon>Sphingobacteriia</taxon>
        <taxon>Sphingobacteriales</taxon>
        <taxon>Sphingobacteriaceae</taxon>
        <taxon>Pedobacter</taxon>
    </lineage>
</organism>
<dbReference type="STRING" id="414048.SAMN04489864_11112"/>
<protein>
    <submittedName>
        <fullName evidence="1">Sugar phosphate isomerase/epimerase</fullName>
    </submittedName>
</protein>
<dbReference type="InterPro" id="IPR036237">
    <property type="entry name" value="Xyl_isomerase-like_sf"/>
</dbReference>
<dbReference type="RefSeq" id="WP_090996753.1">
    <property type="nucleotide sequence ID" value="NZ_FOPP01000011.1"/>
</dbReference>
<proteinExistence type="predicted"/>
<dbReference type="Proteomes" id="UP000199666">
    <property type="component" value="Unassembled WGS sequence"/>
</dbReference>